<feature type="compositionally biased region" description="Basic and acidic residues" evidence="1">
    <location>
        <begin position="23"/>
        <end position="42"/>
    </location>
</feature>
<dbReference type="Proteomes" id="UP000823941">
    <property type="component" value="Chromosome 13"/>
</dbReference>
<protein>
    <submittedName>
        <fullName evidence="2">Uncharacterized protein</fullName>
    </submittedName>
</protein>
<organism evidence="2 3">
    <name type="scientific">Plutella xylostella</name>
    <name type="common">Diamondback moth</name>
    <name type="synonym">Plutella maculipennis</name>
    <dbReference type="NCBI Taxonomy" id="51655"/>
    <lineage>
        <taxon>Eukaryota</taxon>
        <taxon>Metazoa</taxon>
        <taxon>Ecdysozoa</taxon>
        <taxon>Arthropoda</taxon>
        <taxon>Hexapoda</taxon>
        <taxon>Insecta</taxon>
        <taxon>Pterygota</taxon>
        <taxon>Neoptera</taxon>
        <taxon>Endopterygota</taxon>
        <taxon>Lepidoptera</taxon>
        <taxon>Glossata</taxon>
        <taxon>Ditrysia</taxon>
        <taxon>Yponomeutoidea</taxon>
        <taxon>Plutellidae</taxon>
        <taxon>Plutella</taxon>
    </lineage>
</organism>
<accession>A0ABQ7QKK2</accession>
<proteinExistence type="predicted"/>
<evidence type="ECO:0000256" key="1">
    <source>
        <dbReference type="SAM" id="MobiDB-lite"/>
    </source>
</evidence>
<evidence type="ECO:0000313" key="3">
    <source>
        <dbReference type="Proteomes" id="UP000823941"/>
    </source>
</evidence>
<feature type="compositionally biased region" description="Low complexity" evidence="1">
    <location>
        <begin position="9"/>
        <end position="22"/>
    </location>
</feature>
<dbReference type="EMBL" id="JAHIBW010000013">
    <property type="protein sequence ID" value="KAG7305310.1"/>
    <property type="molecule type" value="Genomic_DNA"/>
</dbReference>
<evidence type="ECO:0000313" key="2">
    <source>
        <dbReference type="EMBL" id="KAG7305310.1"/>
    </source>
</evidence>
<feature type="region of interest" description="Disordered" evidence="1">
    <location>
        <begin position="1"/>
        <end position="60"/>
    </location>
</feature>
<name>A0ABQ7QKK2_PLUXY</name>
<comment type="caution">
    <text evidence="2">The sequence shown here is derived from an EMBL/GenBank/DDBJ whole genome shotgun (WGS) entry which is preliminary data.</text>
</comment>
<keyword evidence="3" id="KW-1185">Reference proteome</keyword>
<reference evidence="2 3" key="1">
    <citation type="submission" date="2021-06" db="EMBL/GenBank/DDBJ databases">
        <title>A haploid diamondback moth (Plutella xylostella L.) genome assembly resolves 31 chromosomes and identifies a diamide resistance mutation.</title>
        <authorList>
            <person name="Ward C.M."/>
            <person name="Perry K.D."/>
            <person name="Baker G."/>
            <person name="Powis K."/>
            <person name="Heckel D.G."/>
            <person name="Baxter S.W."/>
        </authorList>
    </citation>
    <scope>NUCLEOTIDE SEQUENCE [LARGE SCALE GENOMIC DNA]</scope>
    <source>
        <strain evidence="2 3">LV</strain>
        <tissue evidence="2">Single pupa</tissue>
    </source>
</reference>
<sequence>MEVRTSDGSRSSVESEPISSRRSNGDHARQSPRRRTDQKSEGAEGSLMTTTQRGRDDDVADGVVVTIVLIVKSSVC</sequence>
<gene>
    <name evidence="2" type="ORF">JYU34_009368</name>
</gene>